<dbReference type="GO" id="GO:0006556">
    <property type="term" value="P:S-adenosylmethionine biosynthetic process"/>
    <property type="evidence" value="ECO:0007669"/>
    <property type="project" value="TreeGrafter"/>
</dbReference>
<dbReference type="InterPro" id="IPR036291">
    <property type="entry name" value="NAD(P)-bd_dom_sf"/>
</dbReference>
<name>A0A3B0T8V3_9ZZZZ</name>
<dbReference type="Pfam" id="PF04321">
    <property type="entry name" value="RmlD_sub_bind"/>
    <property type="match status" value="1"/>
</dbReference>
<dbReference type="AlphaFoldDB" id="A0A3B0T8V3"/>
<gene>
    <name evidence="2" type="ORF">MNBD_BACTEROID03-1495</name>
</gene>
<dbReference type="InterPro" id="IPR005913">
    <property type="entry name" value="dTDP_dehydrorham_reduct"/>
</dbReference>
<dbReference type="Gene3D" id="3.40.50.720">
    <property type="entry name" value="NAD(P)-binding Rossmann-like Domain"/>
    <property type="match status" value="1"/>
</dbReference>
<dbReference type="InterPro" id="IPR029903">
    <property type="entry name" value="RmlD-like-bd"/>
</dbReference>
<dbReference type="EMBL" id="UOEL01000089">
    <property type="protein sequence ID" value="VAW12513.1"/>
    <property type="molecule type" value="Genomic_DNA"/>
</dbReference>
<dbReference type="PANTHER" id="PTHR10491:SF4">
    <property type="entry name" value="METHIONINE ADENOSYLTRANSFERASE 2 SUBUNIT BETA"/>
    <property type="match status" value="1"/>
</dbReference>
<organism evidence="2">
    <name type="scientific">hydrothermal vent metagenome</name>
    <dbReference type="NCBI Taxonomy" id="652676"/>
    <lineage>
        <taxon>unclassified sequences</taxon>
        <taxon>metagenomes</taxon>
        <taxon>ecological metagenomes</taxon>
    </lineage>
</organism>
<evidence type="ECO:0000313" key="2">
    <source>
        <dbReference type="EMBL" id="VAW12513.1"/>
    </source>
</evidence>
<proteinExistence type="predicted"/>
<reference evidence="2" key="1">
    <citation type="submission" date="2018-06" db="EMBL/GenBank/DDBJ databases">
        <authorList>
            <person name="Zhirakovskaya E."/>
        </authorList>
    </citation>
    <scope>NUCLEOTIDE SEQUENCE</scope>
</reference>
<dbReference type="GO" id="GO:0048269">
    <property type="term" value="C:methionine adenosyltransferase complex"/>
    <property type="evidence" value="ECO:0007669"/>
    <property type="project" value="TreeGrafter"/>
</dbReference>
<feature type="domain" description="RmlD-like substrate binding" evidence="1">
    <location>
        <begin position="14"/>
        <end position="240"/>
    </location>
</feature>
<evidence type="ECO:0000259" key="1">
    <source>
        <dbReference type="Pfam" id="PF04321"/>
    </source>
</evidence>
<accession>A0A3B0T8V3</accession>
<sequence length="282" mass="32600">MAKRKGTMDEGGKKILILGASGFLGNALYKELCNYFDTYGTFFSARKSFENNQQFIKYDMNEDDVFQNLKKIKPNIIISAVRGDFGAQVQAHQHIVEYITENDSKLYFLSSANVFDAYSKYPSYEHDKTLSESVYGRLKIKIENMLLRIPKEKMGILRVPMVFGNSSPRIKDIKKSILENEPIEVFPNLILNVTNVDKLTQQIHYLINHDKNGIYHLGSSDLVHHEDFIKEVVERIGNFNPIYKRVFTTNEDRYLAVLPKDNKLPKNLQVSYQDIIDHHILS</sequence>
<dbReference type="GO" id="GO:0048270">
    <property type="term" value="F:methionine adenosyltransferase regulator activity"/>
    <property type="evidence" value="ECO:0007669"/>
    <property type="project" value="TreeGrafter"/>
</dbReference>
<protein>
    <recommendedName>
        <fullName evidence="1">RmlD-like substrate binding domain-containing protein</fullName>
    </recommendedName>
</protein>
<dbReference type="SUPFAM" id="SSF51735">
    <property type="entry name" value="NAD(P)-binding Rossmann-fold domains"/>
    <property type="match status" value="1"/>
</dbReference>
<dbReference type="PANTHER" id="PTHR10491">
    <property type="entry name" value="DTDP-4-DEHYDRORHAMNOSE REDUCTASE"/>
    <property type="match status" value="1"/>
</dbReference>
<dbReference type="Gene3D" id="3.90.25.10">
    <property type="entry name" value="UDP-galactose 4-epimerase, domain 1"/>
    <property type="match status" value="1"/>
</dbReference>